<dbReference type="Pfam" id="PF02120">
    <property type="entry name" value="Flg_hook"/>
    <property type="match status" value="1"/>
</dbReference>
<organism evidence="3 4">
    <name type="scientific">Roseibium denhamense</name>
    <dbReference type="NCBI Taxonomy" id="76305"/>
    <lineage>
        <taxon>Bacteria</taxon>
        <taxon>Pseudomonadati</taxon>
        <taxon>Pseudomonadota</taxon>
        <taxon>Alphaproteobacteria</taxon>
        <taxon>Hyphomicrobiales</taxon>
        <taxon>Stappiaceae</taxon>
        <taxon>Roseibium</taxon>
    </lineage>
</organism>
<keyword evidence="3" id="KW-0282">Flagellum</keyword>
<sequence length="553" mass="55130">MAVQVPQPSAEAVAAPFGGGSGSTGASLLSGISDQNALPAAGSGHQATAGQAAGMAAPVPQAGGAVGQPSTGLPSGANEGPAVPVPQMSGAPGAGDLPGSPSGPGTMAADTAVPPGAPRPSLPLATPDRAPTPSAEPGTPSGPETTERRWQTGLPVELRASQAPILTKAVSSPASPTQAPVIMAAAQQADPVLPVGSGGPEVVAQKGRVTALPPAAVPTEGDAVSEVPQVALPTKQAPQAPSPESPARNAQLAAGPLVQPQANQMARVQQAPPGSAVPIPDAGFDPSAGDAPLDPLPEPLPLNPRVAGASLSNLAEKGTHAANNPQSVGSGAANPAGAPTGLPAGQAQIAKAAPDVAGLAAPVEDRDLALDFRDFSSSTDFTATIRGGDSQGAARLESLQLPNQAQSGQVAAQVAVEMARNLKNGQNRFQMRFDPPELGRVEVNMRVSADGSVQAHLIVERPETLDMFLRDQRGLERALEAAGLNADNKNLEFSLRQDGGQQFASGDGQADDRSAQGQGKSDGADGMEPVEAVPDPVIRMALAAQRGGLDVQV</sequence>
<dbReference type="Proteomes" id="UP001157914">
    <property type="component" value="Unassembled WGS sequence"/>
</dbReference>
<name>A0ABY1NFU8_9HYPH</name>
<keyword evidence="4" id="KW-1185">Reference proteome</keyword>
<reference evidence="3 4" key="1">
    <citation type="submission" date="2017-05" db="EMBL/GenBank/DDBJ databases">
        <authorList>
            <person name="Varghese N."/>
            <person name="Submissions S."/>
        </authorList>
    </citation>
    <scope>NUCLEOTIDE SEQUENCE [LARGE SCALE GENOMIC DNA]</scope>
    <source>
        <strain evidence="3 4">DSM 15949</strain>
    </source>
</reference>
<dbReference type="InterPro" id="IPR038610">
    <property type="entry name" value="FliK-like_C_sf"/>
</dbReference>
<dbReference type="CDD" id="cd17470">
    <property type="entry name" value="T3SS_Flik_C"/>
    <property type="match status" value="1"/>
</dbReference>
<dbReference type="InterPro" id="IPR021136">
    <property type="entry name" value="Flagellar_hook_control-like_C"/>
</dbReference>
<gene>
    <name evidence="3" type="ORF">SAMN06265374_0997</name>
</gene>
<keyword evidence="3" id="KW-0966">Cell projection</keyword>
<feature type="region of interest" description="Disordered" evidence="1">
    <location>
        <begin position="319"/>
        <end position="342"/>
    </location>
</feature>
<feature type="region of interest" description="Disordered" evidence="1">
    <location>
        <begin position="1"/>
        <end position="154"/>
    </location>
</feature>
<feature type="region of interest" description="Disordered" evidence="1">
    <location>
        <begin position="229"/>
        <end position="305"/>
    </location>
</feature>
<evidence type="ECO:0000313" key="3">
    <source>
        <dbReference type="EMBL" id="SMP08654.1"/>
    </source>
</evidence>
<evidence type="ECO:0000256" key="1">
    <source>
        <dbReference type="SAM" id="MobiDB-lite"/>
    </source>
</evidence>
<dbReference type="Gene3D" id="3.30.750.140">
    <property type="match status" value="1"/>
</dbReference>
<comment type="caution">
    <text evidence="3">The sequence shown here is derived from an EMBL/GenBank/DDBJ whole genome shotgun (WGS) entry which is preliminary data.</text>
</comment>
<protein>
    <submittedName>
        <fullName evidence="3">Flagellar hook-length control protein FliK</fullName>
    </submittedName>
</protein>
<feature type="compositionally biased region" description="Low complexity" evidence="1">
    <location>
        <begin position="40"/>
        <end position="69"/>
    </location>
</feature>
<feature type="domain" description="Flagellar hook-length control protein-like C-terminal" evidence="2">
    <location>
        <begin position="418"/>
        <end position="501"/>
    </location>
</feature>
<evidence type="ECO:0000313" key="4">
    <source>
        <dbReference type="Proteomes" id="UP001157914"/>
    </source>
</evidence>
<accession>A0ABY1NFU8</accession>
<evidence type="ECO:0000259" key="2">
    <source>
        <dbReference type="Pfam" id="PF02120"/>
    </source>
</evidence>
<feature type="compositionally biased region" description="Low complexity" evidence="1">
    <location>
        <begin position="24"/>
        <end position="33"/>
    </location>
</feature>
<proteinExistence type="predicted"/>
<feature type="region of interest" description="Disordered" evidence="1">
    <location>
        <begin position="499"/>
        <end position="533"/>
    </location>
</feature>
<dbReference type="EMBL" id="FXTT01000001">
    <property type="protein sequence ID" value="SMP08654.1"/>
    <property type="molecule type" value="Genomic_DNA"/>
</dbReference>
<keyword evidence="3" id="KW-0969">Cilium</keyword>